<dbReference type="RefSeq" id="WP_260348841.1">
    <property type="nucleotide sequence ID" value="NZ_JAOAOS010000006.1"/>
</dbReference>
<dbReference type="InterPro" id="IPR010982">
    <property type="entry name" value="Lambda_DNA-bd_dom_sf"/>
</dbReference>
<dbReference type="Gene3D" id="1.10.260.40">
    <property type="entry name" value="lambda repressor-like DNA-binding domains"/>
    <property type="match status" value="1"/>
</dbReference>
<keyword evidence="3" id="KW-1185">Reference proteome</keyword>
<evidence type="ECO:0000313" key="2">
    <source>
        <dbReference type="EMBL" id="MFC5293079.1"/>
    </source>
</evidence>
<protein>
    <submittedName>
        <fullName evidence="2">Helix-turn-helix domain-containing protein</fullName>
    </submittedName>
</protein>
<accession>A0ABW0F100</accession>
<dbReference type="SUPFAM" id="SSF47413">
    <property type="entry name" value="lambda repressor-like DNA-binding domains"/>
    <property type="match status" value="1"/>
</dbReference>
<reference evidence="3" key="1">
    <citation type="journal article" date="2019" name="Int. J. Syst. Evol. Microbiol.">
        <title>The Global Catalogue of Microorganisms (GCM) 10K type strain sequencing project: providing services to taxonomists for standard genome sequencing and annotation.</title>
        <authorList>
            <consortium name="The Broad Institute Genomics Platform"/>
            <consortium name="The Broad Institute Genome Sequencing Center for Infectious Disease"/>
            <person name="Wu L."/>
            <person name="Ma J."/>
        </authorList>
    </citation>
    <scope>NUCLEOTIDE SEQUENCE [LARGE SCALE GENOMIC DNA]</scope>
    <source>
        <strain evidence="3">CGMCC 1.15643</strain>
    </source>
</reference>
<evidence type="ECO:0000259" key="1">
    <source>
        <dbReference type="Pfam" id="PF13744"/>
    </source>
</evidence>
<dbReference type="InterPro" id="IPR039554">
    <property type="entry name" value="HigA2-like_HTH"/>
</dbReference>
<proteinExistence type="predicted"/>
<evidence type="ECO:0000313" key="3">
    <source>
        <dbReference type="Proteomes" id="UP001595976"/>
    </source>
</evidence>
<dbReference type="EMBL" id="JBHSLI010000003">
    <property type="protein sequence ID" value="MFC5293079.1"/>
    <property type="molecule type" value="Genomic_DNA"/>
</dbReference>
<organism evidence="2 3">
    <name type="scientific">Bosea minatitlanensis</name>
    <dbReference type="NCBI Taxonomy" id="128782"/>
    <lineage>
        <taxon>Bacteria</taxon>
        <taxon>Pseudomonadati</taxon>
        <taxon>Pseudomonadota</taxon>
        <taxon>Alphaproteobacteria</taxon>
        <taxon>Hyphomicrobiales</taxon>
        <taxon>Boseaceae</taxon>
        <taxon>Bosea</taxon>
    </lineage>
</organism>
<name>A0ABW0F100_9HYPH</name>
<gene>
    <name evidence="2" type="ORF">ACFPK2_08750</name>
</gene>
<dbReference type="Proteomes" id="UP001595976">
    <property type="component" value="Unassembled WGS sequence"/>
</dbReference>
<feature type="domain" description="HigA2-like helix-turn-helix" evidence="1">
    <location>
        <begin position="18"/>
        <end position="94"/>
    </location>
</feature>
<comment type="caution">
    <text evidence="2">The sequence shown here is derived from an EMBL/GenBank/DDBJ whole genome shotgun (WGS) entry which is preliminary data.</text>
</comment>
<dbReference type="Pfam" id="PF13744">
    <property type="entry name" value="HTH_37"/>
    <property type="match status" value="1"/>
</dbReference>
<sequence length="114" mass="12152">MTDDEEMTIHRGSGCFWTDQGYPNPAEMSVKSRLCGRVTEILLARGWGPLAAAEATGLGADLFALADRGQLSKFSVGELIEALTRLGADILITVGEAREGERGLALVQGVDDDE</sequence>